<name>A0A1H9ZZ33_9GAMM</name>
<dbReference type="AlphaFoldDB" id="A0A1H9ZZ33"/>
<evidence type="ECO:0000256" key="1">
    <source>
        <dbReference type="ARBA" id="ARBA00004196"/>
    </source>
</evidence>
<dbReference type="Gene3D" id="3.40.50.2300">
    <property type="match status" value="2"/>
</dbReference>
<reference evidence="7" key="1">
    <citation type="submission" date="2016-10" db="EMBL/GenBank/DDBJ databases">
        <authorList>
            <person name="Varghese N."/>
            <person name="Submissions S."/>
        </authorList>
    </citation>
    <scope>NUCLEOTIDE SEQUENCE [LARGE SCALE GENOMIC DNA]</scope>
    <source>
        <strain evidence="7">CGMCC 1.6489</strain>
    </source>
</reference>
<protein>
    <submittedName>
        <fullName evidence="6">Monosaccharide ABC transporter substrate-binding protein, CUT2 family (TC 3.A.1.2.-)</fullName>
    </submittedName>
</protein>
<dbReference type="Proteomes" id="UP000198762">
    <property type="component" value="Unassembled WGS sequence"/>
</dbReference>
<proteinExistence type="inferred from homology"/>
<evidence type="ECO:0000259" key="5">
    <source>
        <dbReference type="Pfam" id="PF13407"/>
    </source>
</evidence>
<evidence type="ECO:0000256" key="3">
    <source>
        <dbReference type="ARBA" id="ARBA00022729"/>
    </source>
</evidence>
<dbReference type="GO" id="GO:0030246">
    <property type="term" value="F:carbohydrate binding"/>
    <property type="evidence" value="ECO:0007669"/>
    <property type="project" value="UniProtKB-ARBA"/>
</dbReference>
<dbReference type="GO" id="GO:0055085">
    <property type="term" value="P:transmembrane transport"/>
    <property type="evidence" value="ECO:0007669"/>
    <property type="project" value="UniProtKB-ARBA"/>
</dbReference>
<dbReference type="PANTHER" id="PTHR46847">
    <property type="entry name" value="D-ALLOSE-BINDING PERIPLASMIC PROTEIN-RELATED"/>
    <property type="match status" value="1"/>
</dbReference>
<feature type="domain" description="Periplasmic binding protein" evidence="5">
    <location>
        <begin position="35"/>
        <end position="291"/>
    </location>
</feature>
<keyword evidence="3 4" id="KW-0732">Signal</keyword>
<dbReference type="RefSeq" id="WP_177185978.1">
    <property type="nucleotide sequence ID" value="NZ_FOHZ01000002.1"/>
</dbReference>
<evidence type="ECO:0000256" key="4">
    <source>
        <dbReference type="SAM" id="SignalP"/>
    </source>
</evidence>
<dbReference type="Pfam" id="PF13407">
    <property type="entry name" value="Peripla_BP_4"/>
    <property type="match status" value="1"/>
</dbReference>
<evidence type="ECO:0000313" key="6">
    <source>
        <dbReference type="EMBL" id="SES86952.1"/>
    </source>
</evidence>
<dbReference type="STRING" id="430453.SAMN04487962_102119"/>
<dbReference type="InterPro" id="IPR025997">
    <property type="entry name" value="SBP_2_dom"/>
</dbReference>
<dbReference type="GO" id="GO:0030313">
    <property type="term" value="C:cell envelope"/>
    <property type="evidence" value="ECO:0007669"/>
    <property type="project" value="UniProtKB-SubCell"/>
</dbReference>
<evidence type="ECO:0000256" key="2">
    <source>
        <dbReference type="ARBA" id="ARBA00007639"/>
    </source>
</evidence>
<organism evidence="6 7">
    <name type="scientific">Marinobacter segnicrescens</name>
    <dbReference type="NCBI Taxonomy" id="430453"/>
    <lineage>
        <taxon>Bacteria</taxon>
        <taxon>Pseudomonadati</taxon>
        <taxon>Pseudomonadota</taxon>
        <taxon>Gammaproteobacteria</taxon>
        <taxon>Pseudomonadales</taxon>
        <taxon>Marinobacteraceae</taxon>
        <taxon>Marinobacter</taxon>
    </lineage>
</organism>
<comment type="similarity">
    <text evidence="2">Belongs to the bacterial solute-binding protein 2 family.</text>
</comment>
<keyword evidence="7" id="KW-1185">Reference proteome</keyword>
<accession>A0A1H9ZZ33</accession>
<feature type="chain" id="PRO_5011715352" evidence="4">
    <location>
        <begin position="25"/>
        <end position="327"/>
    </location>
</feature>
<comment type="subcellular location">
    <subcellularLocation>
        <location evidence="1">Cell envelope</location>
    </subcellularLocation>
</comment>
<gene>
    <name evidence="6" type="ORF">SAMN04487962_102119</name>
</gene>
<dbReference type="SUPFAM" id="SSF53822">
    <property type="entry name" value="Periplasmic binding protein-like I"/>
    <property type="match status" value="1"/>
</dbReference>
<evidence type="ECO:0000313" key="7">
    <source>
        <dbReference type="Proteomes" id="UP000198762"/>
    </source>
</evidence>
<feature type="signal peptide" evidence="4">
    <location>
        <begin position="1"/>
        <end position="24"/>
    </location>
</feature>
<sequence>MTGSTKLLRMVILSWSLACQVAMASDAHTNEKRLAYLVSDVDIPFWGIMAEGIRHQARQLGYGVTVYSAGNQAREELRLTVEAIRAGVHGIILSPTNSSAAVTVLKLAGDAGVPVVISDIGAGADSYVSYIESDNHQGAYDVGHLLVDAMVEADWESGSVGIVAIPQKRANGKARTEGFLQALTERGVRTAGILQQSDFSYRETYDHTRTLIDRHPELRAIWLQGSNRYRGALDAIADAGMTGEILLVCFDAEPEFIGMIASGQLVGAGMQQPFLMGEKAVETMDLHLQGAEVDKIQRLAVLPVSRQNLDRLLPLIERNVLGLEAAR</sequence>
<dbReference type="EMBL" id="FOHZ01000002">
    <property type="protein sequence ID" value="SES86952.1"/>
    <property type="molecule type" value="Genomic_DNA"/>
</dbReference>
<dbReference type="PANTHER" id="PTHR46847:SF1">
    <property type="entry name" value="D-ALLOSE-BINDING PERIPLASMIC PROTEIN-RELATED"/>
    <property type="match status" value="1"/>
</dbReference>
<dbReference type="InterPro" id="IPR028082">
    <property type="entry name" value="Peripla_BP_I"/>
</dbReference>